<keyword evidence="2" id="KW-1185">Reference proteome</keyword>
<name>A0A0G4EUP9_VITBC</name>
<evidence type="ECO:0000313" key="1">
    <source>
        <dbReference type="EMBL" id="CEM01968.1"/>
    </source>
</evidence>
<gene>
    <name evidence="1" type="ORF">Vbra_8247</name>
</gene>
<protein>
    <submittedName>
        <fullName evidence="1">Uncharacterized protein</fullName>
    </submittedName>
</protein>
<dbReference type="AlphaFoldDB" id="A0A0G4EUP9"/>
<organism evidence="1 2">
    <name type="scientific">Vitrella brassicaformis (strain CCMP3155)</name>
    <dbReference type="NCBI Taxonomy" id="1169540"/>
    <lineage>
        <taxon>Eukaryota</taxon>
        <taxon>Sar</taxon>
        <taxon>Alveolata</taxon>
        <taxon>Colpodellida</taxon>
        <taxon>Vitrellaceae</taxon>
        <taxon>Vitrella</taxon>
    </lineage>
</organism>
<dbReference type="InParanoid" id="A0A0G4EUP9"/>
<accession>A0A0G4EUP9</accession>
<proteinExistence type="predicted"/>
<reference evidence="1 2" key="1">
    <citation type="submission" date="2014-11" db="EMBL/GenBank/DDBJ databases">
        <authorList>
            <person name="Zhu J."/>
            <person name="Qi W."/>
            <person name="Song R."/>
        </authorList>
    </citation>
    <scope>NUCLEOTIDE SEQUENCE [LARGE SCALE GENOMIC DNA]</scope>
</reference>
<dbReference type="Proteomes" id="UP000041254">
    <property type="component" value="Unassembled WGS sequence"/>
</dbReference>
<dbReference type="EMBL" id="CDMY01000314">
    <property type="protein sequence ID" value="CEM01968.1"/>
    <property type="molecule type" value="Genomic_DNA"/>
</dbReference>
<dbReference type="VEuPathDB" id="CryptoDB:Vbra_8247"/>
<evidence type="ECO:0000313" key="2">
    <source>
        <dbReference type="Proteomes" id="UP000041254"/>
    </source>
</evidence>
<sequence>MTSSGAAPVLEQLAHMLDIWNTRYRLAELLKAVTLLLSRAPTGRKKESAASLVELLDVAMGLMRCGHVLKSAWQLQEAHFDKSLVMRCFRLCVAYIDIVKDVTDDLICVKAMPSWGSQKGDGPLMQSLERVQVLCEGLLILSDIAEKCMVLMNLSRCSRDSQQLLMSKATAAPLKPAMSLVEPSHEVEAMRTKAVVYLVKKCVELYMLRRYVLGRSLRSLVAGMLRQRGGRGGGDGVLAARGSDDVQRVSVGESAVDSVVHMDDGFALLVHALLSLWLNWLRTKREMHL</sequence>